<organism evidence="1 2">
    <name type="scientific">Pseudomonas gingeri</name>
    <dbReference type="NCBI Taxonomy" id="117681"/>
    <lineage>
        <taxon>Bacteria</taxon>
        <taxon>Pseudomonadati</taxon>
        <taxon>Pseudomonadota</taxon>
        <taxon>Gammaproteobacteria</taxon>
        <taxon>Pseudomonadales</taxon>
        <taxon>Pseudomonadaceae</taxon>
        <taxon>Pseudomonas</taxon>
    </lineage>
</organism>
<proteinExistence type="predicted"/>
<name>A0A7Y8BVF5_9PSED</name>
<sequence length="159" mass="17090">MTRSAGTLALAEITISSKQRPNPPMPADSWGINIGAVTTFPEGLLVEVPPWGDDMDIGDSVNVRLNNQVMTSGFIGDNSQIGKSVPLFIESDRLTTGYFILDYTVTLPGTDPDPSPRTNVYIKLTRPGGRDLDPGTPGHSELHMVIPEDILLEGVDADT</sequence>
<protein>
    <submittedName>
        <fullName evidence="1">Uncharacterized protein</fullName>
    </submittedName>
</protein>
<feature type="non-terminal residue" evidence="1">
    <location>
        <position position="159"/>
    </location>
</feature>
<evidence type="ECO:0000313" key="2">
    <source>
        <dbReference type="Proteomes" id="UP000522864"/>
    </source>
</evidence>
<dbReference type="Proteomes" id="UP000522864">
    <property type="component" value="Unassembled WGS sequence"/>
</dbReference>
<dbReference type="EMBL" id="JACAQA010000069">
    <property type="protein sequence ID" value="NWB89463.1"/>
    <property type="molecule type" value="Genomic_DNA"/>
</dbReference>
<evidence type="ECO:0000313" key="1">
    <source>
        <dbReference type="EMBL" id="NWB89463.1"/>
    </source>
</evidence>
<comment type="caution">
    <text evidence="1">The sequence shown here is derived from an EMBL/GenBank/DDBJ whole genome shotgun (WGS) entry which is preliminary data.</text>
</comment>
<dbReference type="AlphaFoldDB" id="A0A7Y8BVF5"/>
<accession>A0A7Y8BVF5</accession>
<gene>
    <name evidence="1" type="ORF">HX830_31860</name>
</gene>
<reference evidence="1 2" key="1">
    <citation type="submission" date="2020-04" db="EMBL/GenBank/DDBJ databases">
        <title>Molecular characterization of pseudomonads from Agaricus bisporus reveal novel blotch 2 pathogens in Western Europe.</title>
        <authorList>
            <person name="Taparia T."/>
            <person name="Krijger M."/>
            <person name="Haynes E."/>
            <person name="Elpinstone J.G."/>
            <person name="Noble R."/>
            <person name="Van Der Wolf J."/>
        </authorList>
    </citation>
    <scope>NUCLEOTIDE SEQUENCE [LARGE SCALE GENOMIC DNA]</scope>
    <source>
        <strain evidence="1 2">G9001</strain>
    </source>
</reference>